<organism evidence="2">
    <name type="scientific">Pongo abelii</name>
    <name type="common">Sumatran orangutan</name>
    <name type="synonym">Pongo pygmaeus abelii</name>
    <dbReference type="NCBI Taxonomy" id="9601"/>
    <lineage>
        <taxon>Eukaryota</taxon>
        <taxon>Metazoa</taxon>
        <taxon>Chordata</taxon>
        <taxon>Craniata</taxon>
        <taxon>Vertebrata</taxon>
        <taxon>Euteleostomi</taxon>
        <taxon>Mammalia</taxon>
        <taxon>Eutheria</taxon>
        <taxon>Euarchontoglires</taxon>
        <taxon>Primates</taxon>
        <taxon>Haplorrhini</taxon>
        <taxon>Catarrhini</taxon>
        <taxon>Hominidae</taxon>
        <taxon>Pongo</taxon>
    </lineage>
</organism>
<sequence length="125" mass="14655">SPGTKHTCVYTWVKQCWSVAACPEEWKYPLSLALHFHNKISNMSKIDAHITQSRFLTSDISEERGKVVSVLPRALSLNCPVPHLHRWNFCDSLLQRQSDEYSYPELVKMVWYKGVTYREKRKLTQ</sequence>
<name>A0A2J8SA66_PONAB</name>
<dbReference type="EMBL" id="NDHI03003591">
    <property type="protein sequence ID" value="PNJ17663.1"/>
    <property type="molecule type" value="Genomic_DNA"/>
</dbReference>
<comment type="caution">
    <text evidence="2">The sequence shown here is derived from an EMBL/GenBank/DDBJ whole genome shotgun (WGS) entry which is preliminary data.</text>
</comment>
<protein>
    <submittedName>
        <fullName evidence="2">C5orf34 isoform 3</fullName>
    </submittedName>
</protein>
<gene>
    <name evidence="2" type="ORF">CR201_G0044792</name>
</gene>
<reference evidence="2" key="1">
    <citation type="submission" date="2017-12" db="EMBL/GenBank/DDBJ databases">
        <title>High-resolution comparative analysis of great ape genomes.</title>
        <authorList>
            <person name="Pollen A."/>
            <person name="Hastie A."/>
            <person name="Hormozdiari F."/>
            <person name="Dougherty M."/>
            <person name="Liu R."/>
            <person name="Chaisson M."/>
            <person name="Hoppe E."/>
            <person name="Hill C."/>
            <person name="Pang A."/>
            <person name="Hillier L."/>
            <person name="Baker C."/>
            <person name="Armstrong J."/>
            <person name="Shendure J."/>
            <person name="Paten B."/>
            <person name="Wilson R."/>
            <person name="Chao H."/>
            <person name="Schneider V."/>
            <person name="Ventura M."/>
            <person name="Kronenberg Z."/>
            <person name="Murali S."/>
            <person name="Gordon D."/>
            <person name="Cantsilieris S."/>
            <person name="Munson K."/>
            <person name="Nelson B."/>
            <person name="Raja A."/>
            <person name="Underwood J."/>
            <person name="Diekhans M."/>
            <person name="Fiddes I."/>
            <person name="Haussler D."/>
            <person name="Eichler E."/>
        </authorList>
    </citation>
    <scope>NUCLEOTIDE SEQUENCE [LARGE SCALE GENOMIC DNA]</scope>
    <source>
        <strain evidence="2">Susie</strain>
    </source>
</reference>
<dbReference type="PANTHER" id="PTHR34531:SF1">
    <property type="entry name" value="CHROMOSOME 5 OPEN READING FRAME 34"/>
    <property type="match status" value="1"/>
</dbReference>
<dbReference type="InterPro" id="IPR053899">
    <property type="entry name" value="C5orf34-like_2nd"/>
</dbReference>
<feature type="non-terminal residue" evidence="2">
    <location>
        <position position="1"/>
    </location>
</feature>
<proteinExistence type="predicted"/>
<dbReference type="InterPro" id="IPR053901">
    <property type="entry name" value="C5orf34-like"/>
</dbReference>
<evidence type="ECO:0000313" key="2">
    <source>
        <dbReference type="EMBL" id="PNJ17663.1"/>
    </source>
</evidence>
<feature type="domain" description="C5orf34-like second" evidence="1">
    <location>
        <begin position="4"/>
        <end position="33"/>
    </location>
</feature>
<dbReference type="Pfam" id="PF22833">
    <property type="entry name" value="C5orf34_2nd"/>
    <property type="match status" value="1"/>
</dbReference>
<evidence type="ECO:0000259" key="1">
    <source>
        <dbReference type="Pfam" id="PF22833"/>
    </source>
</evidence>
<accession>A0A2J8SA66</accession>
<dbReference type="AlphaFoldDB" id="A0A2J8SA66"/>
<dbReference type="PANTHER" id="PTHR34531">
    <property type="entry name" value="ZGC:153352"/>
    <property type="match status" value="1"/>
</dbReference>